<name>A0A4Q9YRP1_9FLAO</name>
<proteinExistence type="predicted"/>
<comment type="caution">
    <text evidence="1">The sequence shown here is derived from an EMBL/GenBank/DDBJ whole genome shotgun (WGS) entry which is preliminary data.</text>
</comment>
<accession>A0A4Q9YRP1</accession>
<evidence type="ECO:0000313" key="2">
    <source>
        <dbReference type="Proteomes" id="UP000293300"/>
    </source>
</evidence>
<dbReference type="AlphaFoldDB" id="A0A4Q9YRP1"/>
<dbReference type="OrthoDB" id="1258457at2"/>
<sequence length="203" mass="23597">MKNIIFSIFIILLFSCNKKEISSETEKQIFESVLVPILDSIQFSVLPPPYNDSIKKIYENDKMLIVIKDSTEILSAEEQIGFLKHYKNTSMDIDSSTVTKINHNLIRIKNLNSHKLSFKLTDRKYIFKFYSELKENKLNDNEKFFCGELGLSNIKLDNSKEKGVFSISYNCCEKNKCGNGWIVYLKNTNGKWKIDKIIPTWIS</sequence>
<protein>
    <submittedName>
        <fullName evidence="1">Uncharacterized protein</fullName>
    </submittedName>
</protein>
<organism evidence="1 2">
    <name type="scientific">Flavobacterium silvisoli</name>
    <dbReference type="NCBI Taxonomy" id="2529433"/>
    <lineage>
        <taxon>Bacteria</taxon>
        <taxon>Pseudomonadati</taxon>
        <taxon>Bacteroidota</taxon>
        <taxon>Flavobacteriia</taxon>
        <taxon>Flavobacteriales</taxon>
        <taxon>Flavobacteriaceae</taxon>
        <taxon>Flavobacterium</taxon>
    </lineage>
</organism>
<reference evidence="1 2" key="1">
    <citation type="submission" date="2019-02" db="EMBL/GenBank/DDBJ databases">
        <title>Flavobacterium sp. RD-2-33 isolated from forest soil.</title>
        <authorList>
            <person name="Chaudhary D.K."/>
        </authorList>
    </citation>
    <scope>NUCLEOTIDE SEQUENCE [LARGE SCALE GENOMIC DNA]</scope>
    <source>
        <strain evidence="1 2">RD-2-33</strain>
    </source>
</reference>
<keyword evidence="2" id="KW-1185">Reference proteome</keyword>
<evidence type="ECO:0000313" key="1">
    <source>
        <dbReference type="EMBL" id="TBX64520.1"/>
    </source>
</evidence>
<gene>
    <name evidence="1" type="ORF">EZL74_13000</name>
</gene>
<dbReference type="Proteomes" id="UP000293300">
    <property type="component" value="Unassembled WGS sequence"/>
</dbReference>
<dbReference type="EMBL" id="SJPE01000027">
    <property type="protein sequence ID" value="TBX64520.1"/>
    <property type="molecule type" value="Genomic_DNA"/>
</dbReference>
<dbReference type="PROSITE" id="PS51257">
    <property type="entry name" value="PROKAR_LIPOPROTEIN"/>
    <property type="match status" value="1"/>
</dbReference>
<dbReference type="RefSeq" id="WP_131477095.1">
    <property type="nucleotide sequence ID" value="NZ_SJPE01000027.1"/>
</dbReference>